<dbReference type="SMART" id="SM00950">
    <property type="entry name" value="Piwi"/>
    <property type="match status" value="1"/>
</dbReference>
<evidence type="ECO:0000313" key="2">
    <source>
        <dbReference type="EMBL" id="KAF4127478.1"/>
    </source>
</evidence>
<evidence type="ECO:0000313" key="3">
    <source>
        <dbReference type="Proteomes" id="UP000704712"/>
    </source>
</evidence>
<dbReference type="EMBL" id="JAACNO010003263">
    <property type="protein sequence ID" value="KAF4127478.1"/>
    <property type="molecule type" value="Genomic_DNA"/>
</dbReference>
<reference evidence="2" key="1">
    <citation type="submission" date="2020-03" db="EMBL/GenBank/DDBJ databases">
        <title>Hybrid Assembly of Korean Phytophthora infestans isolates.</title>
        <authorList>
            <person name="Prokchorchik M."/>
            <person name="Lee Y."/>
            <person name="Seo J."/>
            <person name="Cho J.-H."/>
            <person name="Park Y.-E."/>
            <person name="Jang D.-C."/>
            <person name="Im J.-S."/>
            <person name="Choi J.-G."/>
            <person name="Park H.-J."/>
            <person name="Lee G.-B."/>
            <person name="Lee Y.-G."/>
            <person name="Hong S.-Y."/>
            <person name="Cho K."/>
            <person name="Sohn K.H."/>
        </authorList>
    </citation>
    <scope>NUCLEOTIDE SEQUENCE</scope>
    <source>
        <strain evidence="2">KR_2_A2</strain>
    </source>
</reference>
<comment type="caution">
    <text evidence="2">The sequence shown here is derived from an EMBL/GenBank/DDBJ whole genome shotgun (WGS) entry which is preliminary data.</text>
</comment>
<dbReference type="PROSITE" id="PS50822">
    <property type="entry name" value="PIWI"/>
    <property type="match status" value="3"/>
</dbReference>
<gene>
    <name evidence="2" type="ORF">GN958_ATG23283</name>
</gene>
<dbReference type="GO" id="GO:0003676">
    <property type="term" value="F:nucleic acid binding"/>
    <property type="evidence" value="ECO:0007669"/>
    <property type="project" value="InterPro"/>
</dbReference>
<proteinExistence type="predicted"/>
<protein>
    <submittedName>
        <fullName evidence="2">Piwi domain</fullName>
    </submittedName>
</protein>
<dbReference type="Gene3D" id="3.30.420.10">
    <property type="entry name" value="Ribonuclease H-like superfamily/Ribonuclease H"/>
    <property type="match status" value="1"/>
</dbReference>
<dbReference type="Proteomes" id="UP000704712">
    <property type="component" value="Unassembled WGS sequence"/>
</dbReference>
<dbReference type="Pfam" id="PF02171">
    <property type="entry name" value="Piwi"/>
    <property type="match status" value="3"/>
</dbReference>
<dbReference type="Gene3D" id="3.40.50.2300">
    <property type="match status" value="1"/>
</dbReference>
<dbReference type="InterPro" id="IPR036397">
    <property type="entry name" value="RNaseH_sf"/>
</dbReference>
<feature type="domain" description="Piwi" evidence="1">
    <location>
        <begin position="1"/>
        <end position="94"/>
    </location>
</feature>
<dbReference type="AlphaFoldDB" id="A0A8S9TNB4"/>
<feature type="domain" description="Piwi" evidence="1">
    <location>
        <begin position="115"/>
        <end position="182"/>
    </location>
</feature>
<dbReference type="PANTHER" id="PTHR22891">
    <property type="entry name" value="EUKARYOTIC TRANSLATION INITIATION FACTOR 2C"/>
    <property type="match status" value="1"/>
</dbReference>
<feature type="domain" description="Piwi" evidence="1">
    <location>
        <begin position="190"/>
        <end position="277"/>
    </location>
</feature>
<dbReference type="SUPFAM" id="SSF53098">
    <property type="entry name" value="Ribonuclease H-like"/>
    <property type="match status" value="1"/>
</dbReference>
<accession>A0A8S9TNB4</accession>
<name>A0A8S9TNB4_PHYIN</name>
<sequence>RKTPVHYEKVKRKLDTELGIANQRVVAEKRRKANAAFCATVCSKINMRLAGKNAVLKGALPLIRTASSISIGVDVERGRYGMCDQPAFAAAVASTGVFCATRSACVKHGTHTGAVVYYWDGVNGGEMPSVLQKGMRALGLAFKMIADDYKPFVAFIVVNKRHQARAFPVNPRDRDSKGTVKPARKTPVHYEKVKRKLDTELGIANQRVVAEKRRKANAAFCATVCSKINMRLAGKNAVLKGALPLIRTASSISIGVDVERGRYGMRDQPAFAAAVASTGVFCAIRSAIKDEERNKLKRIDKYQRFIIFDDLILDQQANVQAKQYFIKGRKLGFSMLYIGQSFFQIPKMIRDNRDQQNLRDCQIQLTNCAQTPTNGGGPPMIRGGICSLGNSRRVQVVKLECLGETWGWGGAAVENLHSASVDGSVS</sequence>
<dbReference type="InterPro" id="IPR003165">
    <property type="entry name" value="Piwi"/>
</dbReference>
<dbReference type="InterPro" id="IPR012337">
    <property type="entry name" value="RNaseH-like_sf"/>
</dbReference>
<feature type="non-terminal residue" evidence="2">
    <location>
        <position position="1"/>
    </location>
</feature>
<evidence type="ECO:0000259" key="1">
    <source>
        <dbReference type="PROSITE" id="PS50822"/>
    </source>
</evidence>
<organism evidence="2 3">
    <name type="scientific">Phytophthora infestans</name>
    <name type="common">Potato late blight agent</name>
    <name type="synonym">Botrytis infestans</name>
    <dbReference type="NCBI Taxonomy" id="4787"/>
    <lineage>
        <taxon>Eukaryota</taxon>
        <taxon>Sar</taxon>
        <taxon>Stramenopiles</taxon>
        <taxon>Oomycota</taxon>
        <taxon>Peronosporomycetes</taxon>
        <taxon>Peronosporales</taxon>
        <taxon>Peronosporaceae</taxon>
        <taxon>Phytophthora</taxon>
    </lineage>
</organism>